<feature type="domain" description="Putative heavy-metal chelation" evidence="1">
    <location>
        <begin position="141"/>
        <end position="226"/>
    </location>
</feature>
<dbReference type="OrthoDB" id="3596at2"/>
<protein>
    <submittedName>
        <fullName evidence="2">Putative heavy-metal chelation</fullName>
    </submittedName>
</protein>
<dbReference type="Pfam" id="PF04016">
    <property type="entry name" value="DUF364"/>
    <property type="match status" value="1"/>
</dbReference>
<dbReference type="Proteomes" id="UP000184342">
    <property type="component" value="Unassembled WGS sequence"/>
</dbReference>
<dbReference type="STRING" id="1122934.SAMN02745691_00940"/>
<dbReference type="EMBL" id="FQYT01000008">
    <property type="protein sequence ID" value="SHI86227.1"/>
    <property type="molecule type" value="Genomic_DNA"/>
</dbReference>
<sequence>MTQEKLFIKLKEEFAKIIEEKQLSMDKVNIRSEALSIDEAIGNTKRTDFPIITGKEVLLQAEYKGFYGQAFTDAPAIFEGKLSQVLDMDLTSGGHGRGIFIAAMNAVMCSLGLADHTIHCKNEGPELCAKKIKSYFKERYADIKITLVGYQPAMLENLADGFRVRVLDLNPDNIGQIRYGVQVEDGIKDYSDAVQWADVILCTGSTICNGSIVNFLDLDKETIFYGTTIAGAAAILGLKRLCFESL</sequence>
<reference evidence="2 3" key="1">
    <citation type="submission" date="2016-11" db="EMBL/GenBank/DDBJ databases">
        <authorList>
            <person name="Jaros S."/>
            <person name="Januszkiewicz K."/>
            <person name="Wedrychowicz H."/>
        </authorList>
    </citation>
    <scope>NUCLEOTIDE SEQUENCE [LARGE SCALE GENOMIC DNA]</scope>
    <source>
        <strain evidence="2 3">DSM 15970</strain>
    </source>
</reference>
<gene>
    <name evidence="2" type="ORF">SAMN02745691_00940</name>
</gene>
<evidence type="ECO:0000313" key="2">
    <source>
        <dbReference type="EMBL" id="SHI86227.1"/>
    </source>
</evidence>
<evidence type="ECO:0000259" key="1">
    <source>
        <dbReference type="Pfam" id="PF04016"/>
    </source>
</evidence>
<organism evidence="2 3">
    <name type="scientific">Parasporobacterium paucivorans DSM 15970</name>
    <dbReference type="NCBI Taxonomy" id="1122934"/>
    <lineage>
        <taxon>Bacteria</taxon>
        <taxon>Bacillati</taxon>
        <taxon>Bacillota</taxon>
        <taxon>Clostridia</taxon>
        <taxon>Lachnospirales</taxon>
        <taxon>Lachnospiraceae</taxon>
        <taxon>Parasporobacterium</taxon>
    </lineage>
</organism>
<accession>A0A1M6EL58</accession>
<evidence type="ECO:0000313" key="3">
    <source>
        <dbReference type="Proteomes" id="UP000184342"/>
    </source>
</evidence>
<dbReference type="Gene3D" id="3.40.50.11590">
    <property type="match status" value="1"/>
</dbReference>
<dbReference type="RefSeq" id="WP_073993204.1">
    <property type="nucleotide sequence ID" value="NZ_FQYT01000008.1"/>
</dbReference>
<dbReference type="InterPro" id="IPR007161">
    <property type="entry name" value="DUF364"/>
</dbReference>
<keyword evidence="3" id="KW-1185">Reference proteome</keyword>
<proteinExistence type="predicted"/>
<dbReference type="SUPFAM" id="SSF159713">
    <property type="entry name" value="Dhaf3308-like"/>
    <property type="match status" value="1"/>
</dbReference>
<dbReference type="AlphaFoldDB" id="A0A1M6EL58"/>
<name>A0A1M6EL58_9FIRM</name>